<dbReference type="InterPro" id="IPR029043">
    <property type="entry name" value="GcvT/YgfZ_C"/>
</dbReference>
<dbReference type="Pfam" id="PF07992">
    <property type="entry name" value="Pyr_redox_2"/>
    <property type="match status" value="1"/>
</dbReference>
<dbReference type="SUPFAM" id="SSF103025">
    <property type="entry name" value="Folate-binding domain"/>
    <property type="match status" value="1"/>
</dbReference>
<protein>
    <submittedName>
        <fullName evidence="7">Sarcosine oxidase subunit alpha</fullName>
    </submittedName>
</protein>
<sequence length="1002" mass="107857">MSLRLETGGRLIDRSQPRRFTFDGYPFKGYAGDTLASALLANDKMLMGRSFKYHRPRGPVTSGVEEPNALMGVGQGGRFEPNQRATVTELYEGLTADSQNHWPSLELDVGAVNARLARFLPAGFYYKTFLAPRAFWKHVYEPFIRQSAGLGRVPAERDADRYEYFYAFVDVLVVGGGVAGLQAALAAGQAGLRVLLIEQMPHWGGRAPVDGVSLAGKPAGDWVAETLAKLEAMENVTLRSRCMGAGVYDHGYVLADERLCDHAPGAPGPRHRVWRIRARQVVTATGALERPLAFAGNDVPGVMLASAMRDYAVNWAVASGARTVIVTNNDDAYRTALALADAGLAVPAILDARAEADGPLPRAARDRGLRVETGTGVARVKGGKRVTGVAICAQNGKGQVLETIACDAVAMSGGWSPVVHLWSHCGGKLNWDAGQAMFRPDPARAPIGADGIPIVRAAGAANGALAAGPCMEDAAAAGKAAAMALGAEAEIAPAPAEAPVESALLPVWMMPAGAGPELRMKMWLDYQNDVKVSDIQLAAREGYESVEHAKRYTTLGMATDQGKLSNINGLAILADALGADIPAVGTTTFRPPYSPVPLGALAGEAQGDLFQPLRRTPIQDWHEDNDARFEPVGHWRRPYCYPAKGEGIARAVRREVTNTRQNVGLLDASTLGKILVSGPDAPEFLDRIYTNMMSTLKQGRCRYGLMCSENGFLMDDGVVVRLDEQTFLCHTTSGGAEHVHQHMEEWLQTEWWDLKAYTANVTEHYAQVAVVGPKARQLLDRLGGMDLAKEALPFMGWAEGEVAGIPARVYRISFSGELSFEVAVPANRGRQFWDACLEAGADLGVAPYGTEALHVMRAEKGFIMIGDETDGTVIPQDLGLDWAVSKKKPDFIGKRAQERSHMTDPERWKLVGLETLDGSVLPDGAYALDKGVNANRQRNTQGRVTSTYFSPTLGRGIAMGLVRHGPDRLGEVIEFGDVGGKAIAARIVSPVFYDPDGEKQNV</sequence>
<dbReference type="InterPro" id="IPR006222">
    <property type="entry name" value="GCVT_N"/>
</dbReference>
<comment type="caution">
    <text evidence="7">The sequence shown here is derived from an EMBL/GenBank/DDBJ whole genome shotgun (WGS) entry which is preliminary data.</text>
</comment>
<dbReference type="PANTHER" id="PTHR43757">
    <property type="entry name" value="AMINOMETHYLTRANSFERASE"/>
    <property type="match status" value="1"/>
</dbReference>
<feature type="domain" description="GCVT N-terminal" evidence="3">
    <location>
        <begin position="619"/>
        <end position="888"/>
    </location>
</feature>
<reference evidence="7 8" key="1">
    <citation type="submission" date="2024-06" db="EMBL/GenBank/DDBJ databases">
        <title>Genome of Rhodovulum iodosum, a marine photoferrotroph.</title>
        <authorList>
            <person name="Bianchini G."/>
            <person name="Nikeleit V."/>
            <person name="Kappler A."/>
            <person name="Bryce C."/>
            <person name="Sanchez-Baracaldo P."/>
        </authorList>
    </citation>
    <scope>NUCLEOTIDE SEQUENCE [LARGE SCALE GENOMIC DNA]</scope>
    <source>
        <strain evidence="7 8">UT/N1</strain>
    </source>
</reference>
<dbReference type="PIRSF" id="PIRSF037980">
    <property type="entry name" value="SoxA"/>
    <property type="match status" value="1"/>
</dbReference>
<dbReference type="Gene3D" id="3.10.20.440">
    <property type="entry name" value="2Fe-2S iron-sulphur cluster binding domain, sarcosine oxidase, alpha subunit, N-terminal domain"/>
    <property type="match status" value="1"/>
</dbReference>
<name>A0ABV3XQQ5_9RHOB</name>
<proteinExistence type="inferred from homology"/>
<dbReference type="PANTHER" id="PTHR43757:SF2">
    <property type="entry name" value="AMINOMETHYLTRANSFERASE, MITOCHONDRIAL"/>
    <property type="match status" value="1"/>
</dbReference>
<evidence type="ECO:0000259" key="5">
    <source>
        <dbReference type="Pfam" id="PF08669"/>
    </source>
</evidence>
<evidence type="ECO:0000313" key="7">
    <source>
        <dbReference type="EMBL" id="MEX5726777.1"/>
    </source>
</evidence>
<dbReference type="Pfam" id="PF17806">
    <property type="entry name" value="SO_alpha_A3"/>
    <property type="match status" value="1"/>
</dbReference>
<dbReference type="NCBIfam" id="TIGR01372">
    <property type="entry name" value="soxA"/>
    <property type="match status" value="1"/>
</dbReference>
<dbReference type="Gene3D" id="3.30.1360.120">
    <property type="entry name" value="Probable tRNA modification gtpase trme, domain 1"/>
    <property type="match status" value="1"/>
</dbReference>
<dbReference type="RefSeq" id="WP_125404053.1">
    <property type="nucleotide sequence ID" value="NZ_JBEHHI010000001.1"/>
</dbReference>
<evidence type="ECO:0000259" key="4">
    <source>
        <dbReference type="Pfam" id="PF07992"/>
    </source>
</evidence>
<dbReference type="InterPro" id="IPR013977">
    <property type="entry name" value="GcvT_C"/>
</dbReference>
<evidence type="ECO:0000256" key="1">
    <source>
        <dbReference type="ARBA" id="ARBA00008609"/>
    </source>
</evidence>
<accession>A0ABV3XQQ5</accession>
<dbReference type="Gene3D" id="3.50.50.60">
    <property type="entry name" value="FAD/NAD(P)-binding domain"/>
    <property type="match status" value="1"/>
</dbReference>
<feature type="domain" description="Aminomethyltransferase C-terminal" evidence="5">
    <location>
        <begin position="909"/>
        <end position="994"/>
    </location>
</feature>
<dbReference type="PRINTS" id="PR00469">
    <property type="entry name" value="PNDRDTASEII"/>
</dbReference>
<dbReference type="InterPro" id="IPR027266">
    <property type="entry name" value="TrmE/GcvT-like"/>
</dbReference>
<evidence type="ECO:0000259" key="6">
    <source>
        <dbReference type="Pfam" id="PF17806"/>
    </source>
</evidence>
<dbReference type="InterPro" id="IPR023753">
    <property type="entry name" value="FAD/NAD-binding_dom"/>
</dbReference>
<dbReference type="InterPro" id="IPR042204">
    <property type="entry name" value="2Fe-2S-bd_N"/>
</dbReference>
<dbReference type="Proteomes" id="UP001560019">
    <property type="component" value="Unassembled WGS sequence"/>
</dbReference>
<dbReference type="InterPro" id="IPR028896">
    <property type="entry name" value="GcvT/YgfZ/DmdA"/>
</dbReference>
<dbReference type="Pfam" id="PF13510">
    <property type="entry name" value="Fer2_4"/>
    <property type="match status" value="1"/>
</dbReference>
<keyword evidence="2" id="KW-0560">Oxidoreductase</keyword>
<feature type="domain" description="SoxA A3" evidence="6">
    <location>
        <begin position="521"/>
        <end position="603"/>
    </location>
</feature>
<comment type="similarity">
    <text evidence="1">Belongs to the GcvT family.</text>
</comment>
<evidence type="ECO:0000313" key="8">
    <source>
        <dbReference type="Proteomes" id="UP001560019"/>
    </source>
</evidence>
<dbReference type="Pfam" id="PF01571">
    <property type="entry name" value="GCV_T"/>
    <property type="match status" value="1"/>
</dbReference>
<dbReference type="EMBL" id="JBEHHI010000001">
    <property type="protein sequence ID" value="MEX5726777.1"/>
    <property type="molecule type" value="Genomic_DNA"/>
</dbReference>
<evidence type="ECO:0000256" key="2">
    <source>
        <dbReference type="ARBA" id="ARBA00023002"/>
    </source>
</evidence>
<feature type="domain" description="FAD/NAD(P)-binding" evidence="4">
    <location>
        <begin position="170"/>
        <end position="427"/>
    </location>
</feature>
<dbReference type="InterPro" id="IPR041117">
    <property type="entry name" value="SoxA_A3"/>
</dbReference>
<dbReference type="PRINTS" id="PR00368">
    <property type="entry name" value="FADPNR"/>
</dbReference>
<dbReference type="SUPFAM" id="SSF101790">
    <property type="entry name" value="Aminomethyltransferase beta-barrel domain"/>
    <property type="match status" value="1"/>
</dbReference>
<dbReference type="InterPro" id="IPR036188">
    <property type="entry name" value="FAD/NAD-bd_sf"/>
</dbReference>
<dbReference type="SUPFAM" id="SSF51905">
    <property type="entry name" value="FAD/NAD(P)-binding domain"/>
    <property type="match status" value="1"/>
</dbReference>
<dbReference type="InterPro" id="IPR006277">
    <property type="entry name" value="Sarcosine_oxidase_asu"/>
</dbReference>
<evidence type="ECO:0000259" key="3">
    <source>
        <dbReference type="Pfam" id="PF01571"/>
    </source>
</evidence>
<gene>
    <name evidence="7" type="ORF">Ga0609869_000130</name>
</gene>
<organism evidence="7 8">
    <name type="scientific">Rhodovulum iodosum</name>
    <dbReference type="NCBI Taxonomy" id="68291"/>
    <lineage>
        <taxon>Bacteria</taxon>
        <taxon>Pseudomonadati</taxon>
        <taxon>Pseudomonadota</taxon>
        <taxon>Alphaproteobacteria</taxon>
        <taxon>Rhodobacterales</taxon>
        <taxon>Paracoccaceae</taxon>
        <taxon>Rhodovulum</taxon>
    </lineage>
</organism>
<keyword evidence="8" id="KW-1185">Reference proteome</keyword>
<dbReference type="Pfam" id="PF08669">
    <property type="entry name" value="GCV_T_C"/>
    <property type="match status" value="1"/>
</dbReference>